<feature type="region of interest" description="Disordered" evidence="1">
    <location>
        <begin position="222"/>
        <end position="247"/>
    </location>
</feature>
<feature type="compositionally biased region" description="Polar residues" evidence="1">
    <location>
        <begin position="451"/>
        <end position="461"/>
    </location>
</feature>
<feature type="region of interest" description="Disordered" evidence="1">
    <location>
        <begin position="125"/>
        <end position="181"/>
    </location>
</feature>
<comment type="caution">
    <text evidence="2">The sequence shown here is derived from an EMBL/GenBank/DDBJ whole genome shotgun (WGS) entry which is preliminary data.</text>
</comment>
<feature type="compositionally biased region" description="Polar residues" evidence="1">
    <location>
        <begin position="391"/>
        <end position="406"/>
    </location>
</feature>
<feature type="compositionally biased region" description="Polar residues" evidence="1">
    <location>
        <begin position="512"/>
        <end position="538"/>
    </location>
</feature>
<protein>
    <submittedName>
        <fullName evidence="2">Uncharacterized protein</fullName>
    </submittedName>
</protein>
<dbReference type="VEuPathDB" id="FungiDB:PV10_07204"/>
<reference evidence="2 3" key="1">
    <citation type="submission" date="2017-03" db="EMBL/GenBank/DDBJ databases">
        <title>Genomes of endolithic fungi from Antarctica.</title>
        <authorList>
            <person name="Coleine C."/>
            <person name="Masonjones S."/>
            <person name="Stajich J.E."/>
        </authorList>
    </citation>
    <scope>NUCLEOTIDE SEQUENCE [LARGE SCALE GENOMIC DNA]</scope>
    <source>
        <strain evidence="2 3">CCFEE 6314</strain>
    </source>
</reference>
<sequence>MESRLRKFWSPRRSKPQPLILTNDELPTPPPPSTHSPSQGRLPSFFNHALRRPSSSKSRHPPSRDVRTFSYDSTIAGPIPEIGEKPQRGNGPVKLQASRRLSSGELLVTQQDYERTLEEIRQGDFILPGKEKRISRASPPRGSSVDSSALRVVSTAPNSPAGPSSSPSLSSIPHSINTHDLEFPRNGLPIYGTNSPNHRSFSSSALARPSLDSYRHPVSMQNGLFPPSPRLSPRATASTVSLRSRQEDQTPTLRALWKAEYGRLMSLYGQNQQDKIDPTSMRLPEQGCPIEDNSCDDTPRNPSSEFSNSLCYRDVAHSDGSSNTRDSILSRASSSCMTRTKLAEDYATPREDIRRIVHDMRINYLNAIEAHTPPTQPLPDIPAQSLRSKKMTPSLTSSISVESGLSSAKRGSGSTRTRSWQSTASSHPATTPRTSTSSPPSRHHTNKRKSMGNSRRTSSRPVSGLFSLPAIEASPVKGGDNNENVGLKRADSTTLGAMEKSLVILSIRGSQASSHPTLASPSTSTFFHSDSDGGSTLNEGKASPPLKESSARASPEMSSLINGNNLVATKSSWHAEADRLFADADHDHEISDDINDFEALCNDLFNSSESGVSSDEEAVRRDSDTVIPTLAIIDTTIPPKHGVTDLKGLGLSGLHALD</sequence>
<proteinExistence type="predicted"/>
<evidence type="ECO:0000313" key="2">
    <source>
        <dbReference type="EMBL" id="RVX74587.1"/>
    </source>
</evidence>
<feature type="region of interest" description="Disordered" evidence="1">
    <location>
        <begin position="371"/>
        <end position="463"/>
    </location>
</feature>
<dbReference type="Proteomes" id="UP000288859">
    <property type="component" value="Unassembled WGS sequence"/>
</dbReference>
<feature type="compositionally biased region" description="Polar residues" evidence="1">
    <location>
        <begin position="412"/>
        <end position="421"/>
    </location>
</feature>
<gene>
    <name evidence="2" type="ORF">B0A52_01713</name>
</gene>
<feature type="compositionally biased region" description="Basic residues" evidence="1">
    <location>
        <begin position="441"/>
        <end position="450"/>
    </location>
</feature>
<organism evidence="2 3">
    <name type="scientific">Exophiala mesophila</name>
    <name type="common">Black yeast-like fungus</name>
    <dbReference type="NCBI Taxonomy" id="212818"/>
    <lineage>
        <taxon>Eukaryota</taxon>
        <taxon>Fungi</taxon>
        <taxon>Dikarya</taxon>
        <taxon>Ascomycota</taxon>
        <taxon>Pezizomycotina</taxon>
        <taxon>Eurotiomycetes</taxon>
        <taxon>Chaetothyriomycetidae</taxon>
        <taxon>Chaetothyriales</taxon>
        <taxon>Herpotrichiellaceae</taxon>
        <taxon>Exophiala</taxon>
    </lineage>
</organism>
<feature type="region of interest" description="Disordered" evidence="1">
    <location>
        <begin position="1"/>
        <end position="98"/>
    </location>
</feature>
<feature type="compositionally biased region" description="Low complexity" evidence="1">
    <location>
        <begin position="422"/>
        <end position="440"/>
    </location>
</feature>
<feature type="compositionally biased region" description="Low complexity" evidence="1">
    <location>
        <begin position="154"/>
        <end position="175"/>
    </location>
</feature>
<evidence type="ECO:0000256" key="1">
    <source>
        <dbReference type="SAM" id="MobiDB-lite"/>
    </source>
</evidence>
<accession>A0A438NFT5</accession>
<dbReference type="OrthoDB" id="4158144at2759"/>
<feature type="compositionally biased region" description="Basic residues" evidence="1">
    <location>
        <begin position="1"/>
        <end position="15"/>
    </location>
</feature>
<feature type="region of interest" description="Disordered" evidence="1">
    <location>
        <begin position="512"/>
        <end position="557"/>
    </location>
</feature>
<dbReference type="EMBL" id="NAJM01000004">
    <property type="protein sequence ID" value="RVX74587.1"/>
    <property type="molecule type" value="Genomic_DNA"/>
</dbReference>
<name>A0A438NFT5_EXOME</name>
<evidence type="ECO:0000313" key="3">
    <source>
        <dbReference type="Proteomes" id="UP000288859"/>
    </source>
</evidence>
<dbReference type="AlphaFoldDB" id="A0A438NFT5"/>